<sequence length="500" mass="54149">MPSPRSRFRPLAGPSCLASLLLLAGCIVGPKYHAPKMALPANWTEHAATADELATTRAEMRDWWASFHDPVLTLLVNKAISGNYDLAISGQRLLAARGLRDQIAGGLYPQIDLTPAAGIQRFSTTLEYPPLTGANSDTRLWQYGLSASWELDVFGRIRHSIEAQQAAVDAGIEQRRATLLALLSELSTDYVTLRASQLQLQIADRNIQAAGDALALTNKVFTQGLGTTLQVAQAQGELETEQATRQPLQTRIAQLAHAISVLTGQMPGTLEGMLEQPAPLPSVPALPVALPSMVIANRPDIRRAEREYAQATARIGVAVAQLYPSFILPLSFAPQSSMIHELFTASSLAWSLVLQVSAPLYHGGRLSAEVREAHANAEAARLEYEQTVLRSFQEVEDRLVAYRNDEIRTATLRRAAQDNALALDRARRLYGAGLSGFLDVLTSERATYTAENLAAVGELARLQDAIGLFTAIGAGWQGIALTATTLPVDEKMQHRMAAGH</sequence>
<keyword evidence="2" id="KW-1134">Transmembrane beta strand</keyword>
<dbReference type="InterPro" id="IPR003423">
    <property type="entry name" value="OMP_efflux"/>
</dbReference>
<dbReference type="Gene3D" id="2.20.200.10">
    <property type="entry name" value="Outer membrane efflux proteins (OEP)"/>
    <property type="match status" value="1"/>
</dbReference>
<dbReference type="Pfam" id="PF02321">
    <property type="entry name" value="OEP"/>
    <property type="match status" value="2"/>
</dbReference>
<accession>A0A6M8HVU7</accession>
<dbReference type="Proteomes" id="UP000500767">
    <property type="component" value="Chromosome"/>
</dbReference>
<dbReference type="SUPFAM" id="SSF56954">
    <property type="entry name" value="Outer membrane efflux proteins (OEP)"/>
    <property type="match status" value="1"/>
</dbReference>
<comment type="similarity">
    <text evidence="1 2">Belongs to the outer membrane factor (OMF) (TC 1.B.17) family.</text>
</comment>
<evidence type="ECO:0000313" key="3">
    <source>
        <dbReference type="EMBL" id="QKE92251.1"/>
    </source>
</evidence>
<dbReference type="AlphaFoldDB" id="A0A6M8HVU7"/>
<dbReference type="RefSeq" id="WP_171836913.1">
    <property type="nucleotide sequence ID" value="NZ_CP053708.1"/>
</dbReference>
<dbReference type="InterPro" id="IPR010131">
    <property type="entry name" value="MdtP/NodT-like"/>
</dbReference>
<evidence type="ECO:0000256" key="2">
    <source>
        <dbReference type="RuleBase" id="RU362097"/>
    </source>
</evidence>
<keyword evidence="2" id="KW-0449">Lipoprotein</keyword>
<dbReference type="Gene3D" id="1.20.1600.10">
    <property type="entry name" value="Outer membrane efflux proteins (OEP)"/>
    <property type="match status" value="1"/>
</dbReference>
<evidence type="ECO:0000313" key="4">
    <source>
        <dbReference type="Proteomes" id="UP000500767"/>
    </source>
</evidence>
<reference evidence="3 4" key="1">
    <citation type="journal article" date="2014" name="World J. Microbiol. Biotechnol.">
        <title>Biodiversity and physiological characteristics of Antarctic and Arctic lichens-associated bacteria.</title>
        <authorList>
            <person name="Lee Y.M."/>
            <person name="Kim E.H."/>
            <person name="Lee H.K."/>
            <person name="Hong S.G."/>
        </authorList>
    </citation>
    <scope>NUCLEOTIDE SEQUENCE [LARGE SCALE GENOMIC DNA]</scope>
    <source>
        <strain evidence="3 4">PAMC 26569</strain>
    </source>
</reference>
<proteinExistence type="inferred from homology"/>
<keyword evidence="4" id="KW-1185">Reference proteome</keyword>
<dbReference type="NCBIfam" id="TIGR01845">
    <property type="entry name" value="outer_NodT"/>
    <property type="match status" value="1"/>
</dbReference>
<dbReference type="PANTHER" id="PTHR30203:SF25">
    <property type="entry name" value="OUTER MEMBRANE PROTEIN-RELATED"/>
    <property type="match status" value="1"/>
</dbReference>
<comment type="subcellular location">
    <subcellularLocation>
        <location evidence="2">Cell membrane</location>
        <topology evidence="2">Lipid-anchor</topology>
    </subcellularLocation>
</comment>
<dbReference type="GO" id="GO:0015562">
    <property type="term" value="F:efflux transmembrane transporter activity"/>
    <property type="evidence" value="ECO:0007669"/>
    <property type="project" value="InterPro"/>
</dbReference>
<keyword evidence="2" id="KW-0812">Transmembrane</keyword>
<dbReference type="EMBL" id="CP053708">
    <property type="protein sequence ID" value="QKE92251.1"/>
    <property type="molecule type" value="Genomic_DNA"/>
</dbReference>
<dbReference type="PROSITE" id="PS51257">
    <property type="entry name" value="PROKAR_LIPOPROTEIN"/>
    <property type="match status" value="1"/>
</dbReference>
<gene>
    <name evidence="3" type="ORF">HN018_21425</name>
</gene>
<dbReference type="GO" id="GO:0005886">
    <property type="term" value="C:plasma membrane"/>
    <property type="evidence" value="ECO:0007669"/>
    <property type="project" value="UniProtKB-SubCell"/>
</dbReference>
<keyword evidence="2" id="KW-0472">Membrane</keyword>
<dbReference type="PANTHER" id="PTHR30203">
    <property type="entry name" value="OUTER MEMBRANE CATION EFFLUX PROTEIN"/>
    <property type="match status" value="1"/>
</dbReference>
<keyword evidence="2" id="KW-0564">Palmitate</keyword>
<name>A0A6M8HVU7_9PROT</name>
<dbReference type="KEGG" id="lck:HN018_21425"/>
<protein>
    <submittedName>
        <fullName evidence="3">Efflux transporter outer membrane subunit</fullName>
    </submittedName>
</protein>
<organism evidence="3 4">
    <name type="scientific">Lichenicola cladoniae</name>
    <dbReference type="NCBI Taxonomy" id="1484109"/>
    <lineage>
        <taxon>Bacteria</taxon>
        <taxon>Pseudomonadati</taxon>
        <taxon>Pseudomonadota</taxon>
        <taxon>Alphaproteobacteria</taxon>
        <taxon>Acetobacterales</taxon>
        <taxon>Acetobacteraceae</taxon>
        <taxon>Lichenicola</taxon>
    </lineage>
</organism>
<evidence type="ECO:0000256" key="1">
    <source>
        <dbReference type="ARBA" id="ARBA00007613"/>
    </source>
</evidence>